<protein>
    <submittedName>
        <fullName evidence="3">ADP-ribosylglycohydrolase family protein</fullName>
    </submittedName>
</protein>
<dbReference type="PANTHER" id="PTHR16222:SF24">
    <property type="entry name" value="ADP-RIBOSYLHYDROLASE ARH3"/>
    <property type="match status" value="1"/>
</dbReference>
<dbReference type="EMBL" id="JBHLTG010000009">
    <property type="protein sequence ID" value="MFC0681757.1"/>
    <property type="molecule type" value="Genomic_DNA"/>
</dbReference>
<evidence type="ECO:0000256" key="2">
    <source>
        <dbReference type="ARBA" id="ARBA00022801"/>
    </source>
</evidence>
<gene>
    <name evidence="3" type="ORF">ACFFGH_28330</name>
</gene>
<keyword evidence="2" id="KW-0378">Hydrolase</keyword>
<comment type="similarity">
    <text evidence="1">Belongs to the ADP-ribosylglycohydrolase family.</text>
</comment>
<sequence>MTKRLTTAQKDRAAGTLLALAAGDALGAGYEFQPPLPEHVPVVMKGDGPFGFEPGEWTDDTSMAIPLARIAAEGRRFDDPAVLGRVVAEWKEWTKSAKDVGVQTSAVLRLVREATEAEALASAMAVHADTGRSGGNGSLMRTAPIALAYLDDSEGLAVAARRVSSLTHYEEDAGDACVLWCLAIRHAVLTGELDLHSQLASLPEDRRTLWAERVDEAEAKQPFEFPKNGWVVQALQAAWSAITHGDGLVDTLERAVRCGHDTDTVAAIAGALAGARYGASTVPARWVRMLHGWPGYRARDLVRLASLAVNGGRSDSSGWPEAARIEYRGYGDVSALVQHPHDDGVWIGAVGSLDVAETDAVVSLCRVGGEQARVDPDNHFEAWLIDDPDPEKNKNLPLVLADAADAIAAFRAEGKTVLLHCVQAQSRTPSVAALYAARHRGVPFEAALAEVIAALPDARPKNFLVEAARKVVSA</sequence>
<evidence type="ECO:0000256" key="1">
    <source>
        <dbReference type="ARBA" id="ARBA00010702"/>
    </source>
</evidence>
<dbReference type="InterPro" id="IPR029021">
    <property type="entry name" value="Prot-tyrosine_phosphatase-like"/>
</dbReference>
<dbReference type="SUPFAM" id="SSF101478">
    <property type="entry name" value="ADP-ribosylglycohydrolase"/>
    <property type="match status" value="1"/>
</dbReference>
<evidence type="ECO:0000313" key="3">
    <source>
        <dbReference type="EMBL" id="MFC0681757.1"/>
    </source>
</evidence>
<dbReference type="InterPro" id="IPR050792">
    <property type="entry name" value="ADP-ribosylglycohydrolase"/>
</dbReference>
<dbReference type="Pfam" id="PF03747">
    <property type="entry name" value="ADP_ribosyl_GH"/>
    <property type="match status" value="1"/>
</dbReference>
<dbReference type="RefSeq" id="WP_386674966.1">
    <property type="nucleotide sequence ID" value="NZ_JBHLTG010000009.1"/>
</dbReference>
<organism evidence="3 4">
    <name type="scientific">Lysobacter korlensis</name>
    <dbReference type="NCBI Taxonomy" id="553636"/>
    <lineage>
        <taxon>Bacteria</taxon>
        <taxon>Pseudomonadati</taxon>
        <taxon>Pseudomonadota</taxon>
        <taxon>Gammaproteobacteria</taxon>
        <taxon>Lysobacterales</taxon>
        <taxon>Lysobacteraceae</taxon>
        <taxon>Lysobacter</taxon>
    </lineage>
</organism>
<comment type="caution">
    <text evidence="3">The sequence shown here is derived from an EMBL/GenBank/DDBJ whole genome shotgun (WGS) entry which is preliminary data.</text>
</comment>
<proteinExistence type="inferred from homology"/>
<evidence type="ECO:0000313" key="4">
    <source>
        <dbReference type="Proteomes" id="UP001589896"/>
    </source>
</evidence>
<accession>A0ABV6RXP8</accession>
<dbReference type="InterPro" id="IPR005502">
    <property type="entry name" value="Ribosyl_crysJ1"/>
</dbReference>
<dbReference type="InterPro" id="IPR036705">
    <property type="entry name" value="Ribosyl_crysJ1_sf"/>
</dbReference>
<reference evidence="3 4" key="1">
    <citation type="submission" date="2024-09" db="EMBL/GenBank/DDBJ databases">
        <authorList>
            <person name="Sun Q."/>
            <person name="Mori K."/>
        </authorList>
    </citation>
    <scope>NUCLEOTIDE SEQUENCE [LARGE SCALE GENOMIC DNA]</scope>
    <source>
        <strain evidence="3 4">KCTC 23076</strain>
    </source>
</reference>
<name>A0ABV6RXP8_9GAMM</name>
<dbReference type="Gene3D" id="3.90.190.10">
    <property type="entry name" value="Protein tyrosine phosphatase superfamily"/>
    <property type="match status" value="1"/>
</dbReference>
<dbReference type="Gene3D" id="1.10.4080.10">
    <property type="entry name" value="ADP-ribosylation/Crystallin J1"/>
    <property type="match status" value="1"/>
</dbReference>
<keyword evidence="4" id="KW-1185">Reference proteome</keyword>
<dbReference type="SUPFAM" id="SSF52799">
    <property type="entry name" value="(Phosphotyrosine protein) phosphatases II"/>
    <property type="match status" value="1"/>
</dbReference>
<dbReference type="Proteomes" id="UP001589896">
    <property type="component" value="Unassembled WGS sequence"/>
</dbReference>
<dbReference type="PANTHER" id="PTHR16222">
    <property type="entry name" value="ADP-RIBOSYLGLYCOHYDROLASE"/>
    <property type="match status" value="1"/>
</dbReference>